<comment type="caution">
    <text evidence="2">The sequence shown here is derived from an EMBL/GenBank/DDBJ whole genome shotgun (WGS) entry which is preliminary data.</text>
</comment>
<proteinExistence type="predicted"/>
<evidence type="ECO:0000313" key="3">
    <source>
        <dbReference type="Proteomes" id="UP000238823"/>
    </source>
</evidence>
<dbReference type="Proteomes" id="UP000238823">
    <property type="component" value="Unassembled WGS sequence"/>
</dbReference>
<name>A0A2S9Y5Z8_9BACT</name>
<dbReference type="EMBL" id="PVNL01000118">
    <property type="protein sequence ID" value="PRQ00512.1"/>
    <property type="molecule type" value="Genomic_DNA"/>
</dbReference>
<gene>
    <name evidence="2" type="ORF">ENSA7_60060</name>
</gene>
<reference evidence="2 3" key="1">
    <citation type="submission" date="2018-03" db="EMBL/GenBank/DDBJ databases">
        <title>Draft Genome Sequences of the Obligatory Marine Myxobacteria Enhygromyxa salina SWB007.</title>
        <authorList>
            <person name="Poehlein A."/>
            <person name="Moghaddam J.A."/>
            <person name="Harms H."/>
            <person name="Alanjari M."/>
            <person name="Koenig G.M."/>
            <person name="Daniel R."/>
            <person name="Schaeberle T.F."/>
        </authorList>
    </citation>
    <scope>NUCLEOTIDE SEQUENCE [LARGE SCALE GENOMIC DNA]</scope>
    <source>
        <strain evidence="2 3">SWB007</strain>
    </source>
</reference>
<sequence>MVWLALAPAACVSAGDQGVRGRYQHAEPEAAPAPAPLLLSAHVSRFGVEPVVAEAAPPAEVDTTDEADGADTTPTVRVSGPPRMLEGSEISEDRIVLVFGAQLDPLTIDPRNFAILRGDGHRVRPTRAFLAPADEGDENRSLTLTGNFGGPETPPVAIHVIGELYSEAGAPLSGLDAEITGPSEPDRAVAAESLEPSPSRCPAARQVIRTYWTDTLTEVGDSDLAQVELYLADGRVITPSGFDDQAQRVGDDAGGPAVGRADDNVLDLCVDADQAVVRVRFAAGLFADPNAVPTAAADLALVPPAG</sequence>
<evidence type="ECO:0000313" key="2">
    <source>
        <dbReference type="EMBL" id="PRQ00512.1"/>
    </source>
</evidence>
<evidence type="ECO:0000256" key="1">
    <source>
        <dbReference type="SAM" id="MobiDB-lite"/>
    </source>
</evidence>
<dbReference type="AlphaFoldDB" id="A0A2S9Y5Z8"/>
<accession>A0A2S9Y5Z8</accession>
<organism evidence="2 3">
    <name type="scientific">Enhygromyxa salina</name>
    <dbReference type="NCBI Taxonomy" id="215803"/>
    <lineage>
        <taxon>Bacteria</taxon>
        <taxon>Pseudomonadati</taxon>
        <taxon>Myxococcota</taxon>
        <taxon>Polyangia</taxon>
        <taxon>Nannocystales</taxon>
        <taxon>Nannocystaceae</taxon>
        <taxon>Enhygromyxa</taxon>
    </lineage>
</organism>
<feature type="region of interest" description="Disordered" evidence="1">
    <location>
        <begin position="56"/>
        <end position="85"/>
    </location>
</feature>
<protein>
    <submittedName>
        <fullName evidence="2">Uncharacterized protein</fullName>
    </submittedName>
</protein>